<gene>
    <name evidence="2" type="ORF">GGI15_002460</name>
</gene>
<evidence type="ECO:0000313" key="3">
    <source>
        <dbReference type="Proteomes" id="UP001140172"/>
    </source>
</evidence>
<feature type="region of interest" description="Disordered" evidence="1">
    <location>
        <begin position="1"/>
        <end position="88"/>
    </location>
</feature>
<comment type="caution">
    <text evidence="2">The sequence shown here is derived from an EMBL/GenBank/DDBJ whole genome shotgun (WGS) entry which is preliminary data.</text>
</comment>
<dbReference type="EMBL" id="JANBUM010000131">
    <property type="protein sequence ID" value="KAJ2783798.1"/>
    <property type="molecule type" value="Genomic_DNA"/>
</dbReference>
<protein>
    <submittedName>
        <fullName evidence="2">Uncharacterized protein</fullName>
    </submittedName>
</protein>
<dbReference type="OrthoDB" id="5554109at2759"/>
<dbReference type="AlphaFoldDB" id="A0A9W8LK65"/>
<proteinExistence type="predicted"/>
<accession>A0A9W8LK65</accession>
<reference evidence="2" key="1">
    <citation type="submission" date="2022-07" db="EMBL/GenBank/DDBJ databases">
        <title>Phylogenomic reconstructions and comparative analyses of Kickxellomycotina fungi.</title>
        <authorList>
            <person name="Reynolds N.K."/>
            <person name="Stajich J.E."/>
            <person name="Barry K."/>
            <person name="Grigoriev I.V."/>
            <person name="Crous P."/>
            <person name="Smith M.E."/>
        </authorList>
    </citation>
    <scope>NUCLEOTIDE SEQUENCE</scope>
    <source>
        <strain evidence="2">BCRC 34489</strain>
    </source>
</reference>
<feature type="compositionally biased region" description="Basic and acidic residues" evidence="1">
    <location>
        <begin position="65"/>
        <end position="76"/>
    </location>
</feature>
<name>A0A9W8LK65_9FUNG</name>
<keyword evidence="3" id="KW-1185">Reference proteome</keyword>
<evidence type="ECO:0000313" key="2">
    <source>
        <dbReference type="EMBL" id="KAJ2783798.1"/>
    </source>
</evidence>
<evidence type="ECO:0000256" key="1">
    <source>
        <dbReference type="SAM" id="MobiDB-lite"/>
    </source>
</evidence>
<dbReference type="Proteomes" id="UP001140172">
    <property type="component" value="Unassembled WGS sequence"/>
</dbReference>
<organism evidence="2 3">
    <name type="scientific">Coemansia interrupta</name>
    <dbReference type="NCBI Taxonomy" id="1126814"/>
    <lineage>
        <taxon>Eukaryota</taxon>
        <taxon>Fungi</taxon>
        <taxon>Fungi incertae sedis</taxon>
        <taxon>Zoopagomycota</taxon>
        <taxon>Kickxellomycotina</taxon>
        <taxon>Kickxellomycetes</taxon>
        <taxon>Kickxellales</taxon>
        <taxon>Kickxellaceae</taxon>
        <taxon>Coemansia</taxon>
    </lineage>
</organism>
<sequence length="111" mass="11856">MDSLAAQLAKAITHGDKPHDSLVSNHEAGLRDSLLIKSQTPAASPHAGLQPSSPSRLPVNILSRGLRDSQFDEPRAAPRPSDSSIFLDGEDYGADLVMTSVARNTQPETQK</sequence>